<dbReference type="Proteomes" id="UP001333110">
    <property type="component" value="Unassembled WGS sequence"/>
</dbReference>
<evidence type="ECO:0000256" key="1">
    <source>
        <dbReference type="ARBA" id="ARBA00004651"/>
    </source>
</evidence>
<keyword evidence="4" id="KW-0807">Transducer</keyword>
<dbReference type="EMBL" id="JAUNZN010000024">
    <property type="protein sequence ID" value="KAK4808473.1"/>
    <property type="molecule type" value="Genomic_DNA"/>
</dbReference>
<accession>A0AAN7RUU5</accession>
<evidence type="ECO:0000313" key="7">
    <source>
        <dbReference type="Proteomes" id="UP001333110"/>
    </source>
</evidence>
<dbReference type="InterPro" id="IPR050516">
    <property type="entry name" value="Olfactory_GPCR"/>
</dbReference>
<keyword evidence="7" id="KW-1185">Reference proteome</keyword>
<dbReference type="SUPFAM" id="SSF81321">
    <property type="entry name" value="Family A G protein-coupled receptor-like"/>
    <property type="match status" value="1"/>
</dbReference>
<proteinExistence type="predicted"/>
<keyword evidence="2" id="KW-1003">Cell membrane</keyword>
<dbReference type="PANTHER" id="PTHR26452">
    <property type="entry name" value="OLFACTORY RECEPTOR"/>
    <property type="match status" value="1"/>
</dbReference>
<keyword evidence="4" id="KW-0297">G-protein coupled receptor</keyword>
<comment type="caution">
    <text evidence="6">The sequence shown here is derived from an EMBL/GenBank/DDBJ whole genome shotgun (WGS) entry which is preliminary data.</text>
</comment>
<reference evidence="6 7" key="1">
    <citation type="journal article" date="2023" name="J. Hered.">
        <title>Chromosome-level genome of the wood stork (Mycteria americana) provides insight into avian chromosome evolution.</title>
        <authorList>
            <person name="Flamio R. Jr."/>
            <person name="Ramstad K.M."/>
        </authorList>
    </citation>
    <scope>NUCLEOTIDE SEQUENCE [LARGE SCALE GENOMIC DNA]</scope>
    <source>
        <strain evidence="6">JAX WOST 10</strain>
    </source>
</reference>
<keyword evidence="2" id="KW-0472">Membrane</keyword>
<evidence type="ECO:0000256" key="2">
    <source>
        <dbReference type="ARBA" id="ARBA00022475"/>
    </source>
</evidence>
<sequence>MLVPEPKMLVSFSFCLMEDRIISLTGCPVQINFMVLLGTVECLLLAALTYDLHMAISGLLKYKLIMNRELCTTSGKNCSCEFEDSSKCANFKGNAMKEEKSAKKEMKLYA</sequence>
<evidence type="ECO:0000256" key="5">
    <source>
        <dbReference type="ARBA" id="ARBA00023170"/>
    </source>
</evidence>
<gene>
    <name evidence="6" type="ORF">QYF61_005790</name>
</gene>
<organism evidence="6 7">
    <name type="scientific">Mycteria americana</name>
    <name type="common">Wood stork</name>
    <dbReference type="NCBI Taxonomy" id="33587"/>
    <lineage>
        <taxon>Eukaryota</taxon>
        <taxon>Metazoa</taxon>
        <taxon>Chordata</taxon>
        <taxon>Craniata</taxon>
        <taxon>Vertebrata</taxon>
        <taxon>Euteleostomi</taxon>
        <taxon>Archelosauria</taxon>
        <taxon>Archosauria</taxon>
        <taxon>Dinosauria</taxon>
        <taxon>Saurischia</taxon>
        <taxon>Theropoda</taxon>
        <taxon>Coelurosauria</taxon>
        <taxon>Aves</taxon>
        <taxon>Neognathae</taxon>
        <taxon>Neoaves</taxon>
        <taxon>Aequornithes</taxon>
        <taxon>Ciconiiformes</taxon>
        <taxon>Ciconiidae</taxon>
        <taxon>Mycteria</taxon>
    </lineage>
</organism>
<evidence type="ECO:0000256" key="4">
    <source>
        <dbReference type="ARBA" id="ARBA00023040"/>
    </source>
</evidence>
<dbReference type="GO" id="GO:0005886">
    <property type="term" value="C:plasma membrane"/>
    <property type="evidence" value="ECO:0007669"/>
    <property type="project" value="UniProtKB-SubCell"/>
</dbReference>
<keyword evidence="3" id="KW-0716">Sensory transduction</keyword>
<protein>
    <submittedName>
        <fullName evidence="6">Uncharacterized protein</fullName>
    </submittedName>
</protein>
<keyword evidence="3" id="KW-0552">Olfaction</keyword>
<dbReference type="GO" id="GO:0004930">
    <property type="term" value="F:G protein-coupled receptor activity"/>
    <property type="evidence" value="ECO:0007669"/>
    <property type="project" value="UniProtKB-KW"/>
</dbReference>
<comment type="subcellular location">
    <subcellularLocation>
        <location evidence="1">Cell membrane</location>
        <topology evidence="1">Multi-pass membrane protein</topology>
    </subcellularLocation>
</comment>
<dbReference type="Gene3D" id="1.20.1070.10">
    <property type="entry name" value="Rhodopsin 7-helix transmembrane proteins"/>
    <property type="match status" value="1"/>
</dbReference>
<dbReference type="GO" id="GO:0007608">
    <property type="term" value="P:sensory perception of smell"/>
    <property type="evidence" value="ECO:0007669"/>
    <property type="project" value="UniProtKB-KW"/>
</dbReference>
<keyword evidence="5" id="KW-0675">Receptor</keyword>
<evidence type="ECO:0000256" key="3">
    <source>
        <dbReference type="ARBA" id="ARBA00022725"/>
    </source>
</evidence>
<evidence type="ECO:0000313" key="6">
    <source>
        <dbReference type="EMBL" id="KAK4808473.1"/>
    </source>
</evidence>
<name>A0AAN7RUU5_MYCAM</name>
<dbReference type="AlphaFoldDB" id="A0AAN7RUU5"/>